<gene>
    <name evidence="1" type="ORF">KUTeg_024424</name>
</gene>
<dbReference type="PANTHER" id="PTHR14187">
    <property type="entry name" value="ALPHA KINASE/ELONGATION FACTOR 2 KINASE"/>
    <property type="match status" value="1"/>
</dbReference>
<dbReference type="InterPro" id="IPR043129">
    <property type="entry name" value="ATPase_NBD"/>
</dbReference>
<accession>A0ABQ9DXA4</accession>
<dbReference type="Gene3D" id="3.30.420.40">
    <property type="match status" value="3"/>
</dbReference>
<evidence type="ECO:0000313" key="1">
    <source>
        <dbReference type="EMBL" id="KAJ8297893.1"/>
    </source>
</evidence>
<evidence type="ECO:0000313" key="2">
    <source>
        <dbReference type="Proteomes" id="UP001217089"/>
    </source>
</evidence>
<sequence>MNRMVITQTKFAIFVMLIIMSRGTGLIVAAIDFGTTYSGYAFSMRHEYEKDKLKISANNWMAGSRGLVSLKTPTAVLLNPKKEFDSFGFEAEDKYSDLADDDEHHGWYYFRRFKMMLHDKFDEDGEKGVKGAKKNKIKRNIMLKDVTGEKEMPAIDIFAMAIRYLKNHLLSTCEKRADMIKEDDVTWAEIKGDHLLIALEPEAASMFCKHVPVEKMCSETGFASFAPGSKYLVLDAGGGTVDITVHEVAENDHLRELHKASGGAWGGTQVDESFRQMLVRIVGGPVWNKFCSRHTGDFVDMFREFETKKRNINEATTGKVTMKIPVTFAEQFQEDTEEDIKEVIEQTNFSGKISWFSDKTRINADLFKNLFEEASQNIVVHLRELLSTKEVKDTKTILMVGGFSESPILQSRIRREFPDMRVIIPPDAGLAVLKGAVLFGYDPKTIEERIAKYTYGIATNADFDPQKHDASRKKNINGRDMCSDVFHKHVTKGQVLRIDEVQSEENYYPIKPDQTAINFTVYISPNLNPKYVTDNDCEEMGQMDVDIPDITDGLKRCVIVKMIFGGTELHLEAMVKKTGKVTKAKFNFLGND</sequence>
<dbReference type="EMBL" id="JARBDR010000923">
    <property type="protein sequence ID" value="KAJ8297893.1"/>
    <property type="molecule type" value="Genomic_DNA"/>
</dbReference>
<keyword evidence="2" id="KW-1185">Reference proteome</keyword>
<reference evidence="1 2" key="1">
    <citation type="submission" date="2022-12" db="EMBL/GenBank/DDBJ databases">
        <title>Chromosome-level genome of Tegillarca granosa.</title>
        <authorList>
            <person name="Kim J."/>
        </authorList>
    </citation>
    <scope>NUCLEOTIDE SEQUENCE [LARGE SCALE GENOMIC DNA]</scope>
    <source>
        <strain evidence="1">Teg-2019</strain>
        <tissue evidence="1">Adductor muscle</tissue>
    </source>
</reference>
<dbReference type="Proteomes" id="UP001217089">
    <property type="component" value="Unassembled WGS sequence"/>
</dbReference>
<organism evidence="1 2">
    <name type="scientific">Tegillarca granosa</name>
    <name type="common">Malaysian cockle</name>
    <name type="synonym">Anadara granosa</name>
    <dbReference type="NCBI Taxonomy" id="220873"/>
    <lineage>
        <taxon>Eukaryota</taxon>
        <taxon>Metazoa</taxon>
        <taxon>Spiralia</taxon>
        <taxon>Lophotrochozoa</taxon>
        <taxon>Mollusca</taxon>
        <taxon>Bivalvia</taxon>
        <taxon>Autobranchia</taxon>
        <taxon>Pteriomorphia</taxon>
        <taxon>Arcoida</taxon>
        <taxon>Arcoidea</taxon>
        <taxon>Arcidae</taxon>
        <taxon>Tegillarca</taxon>
    </lineage>
</organism>
<protein>
    <submittedName>
        <fullName evidence="1">Uncharacterized protein</fullName>
    </submittedName>
</protein>
<name>A0ABQ9DXA4_TEGGR</name>
<dbReference type="SUPFAM" id="SSF53067">
    <property type="entry name" value="Actin-like ATPase domain"/>
    <property type="match status" value="2"/>
</dbReference>
<dbReference type="CDD" id="cd10229">
    <property type="entry name" value="ASKHA_NBD_HSP70_HSPA12"/>
    <property type="match status" value="1"/>
</dbReference>
<comment type="caution">
    <text evidence="1">The sequence shown here is derived from an EMBL/GenBank/DDBJ whole genome shotgun (WGS) entry which is preliminary data.</text>
</comment>
<dbReference type="PANTHER" id="PTHR14187:SF5">
    <property type="entry name" value="HEAT SHOCK 70 KDA PROTEIN 12A"/>
    <property type="match status" value="1"/>
</dbReference>
<dbReference type="Gene3D" id="3.90.640.10">
    <property type="entry name" value="Actin, Chain A, domain 4"/>
    <property type="match status" value="1"/>
</dbReference>
<proteinExistence type="predicted"/>